<protein>
    <recommendedName>
        <fullName evidence="7">UvrD-like helicase ATP-binding domain-containing protein</fullName>
    </recommendedName>
</protein>
<dbReference type="EMBL" id="BOVJ01000228">
    <property type="protein sequence ID" value="GIQ66919.1"/>
    <property type="molecule type" value="Genomic_DNA"/>
</dbReference>
<comment type="caution">
    <text evidence="8">The sequence shown here is derived from an EMBL/GenBank/DDBJ whole genome shotgun (WGS) entry which is preliminary data.</text>
</comment>
<evidence type="ECO:0000313" key="8">
    <source>
        <dbReference type="EMBL" id="GIQ66919.1"/>
    </source>
</evidence>
<dbReference type="InterPro" id="IPR027417">
    <property type="entry name" value="P-loop_NTPase"/>
</dbReference>
<evidence type="ECO:0000256" key="2">
    <source>
        <dbReference type="ARBA" id="ARBA00022801"/>
    </source>
</evidence>
<dbReference type="PANTHER" id="PTHR11070">
    <property type="entry name" value="UVRD / RECB / PCRA DNA HELICASE FAMILY MEMBER"/>
    <property type="match status" value="1"/>
</dbReference>
<feature type="compositionally biased region" description="Basic residues" evidence="6">
    <location>
        <begin position="230"/>
        <end position="241"/>
    </location>
</feature>
<proteinExistence type="predicted"/>
<evidence type="ECO:0000259" key="7">
    <source>
        <dbReference type="PROSITE" id="PS51198"/>
    </source>
</evidence>
<dbReference type="InterPro" id="IPR000212">
    <property type="entry name" value="DNA_helicase_UvrD/REP"/>
</dbReference>
<sequence length="281" mass="32248">MAELPDGPANYAGTLAEDLEVVERLHRAVDERSWGELPELFREAAFGKLKAVRGDSCDKALQEKAKELREQAKHIVLGMRDDWFGRPAEAFVRELAELAPLMEALAELVIEFGRRYEAAKRERGLLDFGDLEHYCLRILRDPSSTPEKTVPSAAALEYRRQFEEVLLDEYQDTNTVQEAIVELISREGAGNRFMVGDVKQSIYRFRLAEPNLFLQNIEHTVRMRKSAERQRRRPIRLRQKRSPITPGQERRPERARRVPPTGKRPDCASICRAISAAGPKW</sequence>
<feature type="domain" description="UvrD-like helicase ATP-binding" evidence="7">
    <location>
        <begin position="1"/>
        <end position="243"/>
    </location>
</feature>
<feature type="region of interest" description="Disordered" evidence="6">
    <location>
        <begin position="224"/>
        <end position="269"/>
    </location>
</feature>
<dbReference type="PROSITE" id="PS51198">
    <property type="entry name" value="UVRD_HELICASE_ATP_BIND"/>
    <property type="match status" value="1"/>
</dbReference>
<dbReference type="Pfam" id="PF00580">
    <property type="entry name" value="UvrD-helicase"/>
    <property type="match status" value="1"/>
</dbReference>
<dbReference type="Gene3D" id="3.40.50.300">
    <property type="entry name" value="P-loop containing nucleotide triphosphate hydrolases"/>
    <property type="match status" value="1"/>
</dbReference>
<evidence type="ECO:0000313" key="9">
    <source>
        <dbReference type="Proteomes" id="UP000680304"/>
    </source>
</evidence>
<reference evidence="8 9" key="1">
    <citation type="submission" date="2021-04" db="EMBL/GenBank/DDBJ databases">
        <title>Draft genome sequence of Paenibacillus cisolokensis, LC2-13A.</title>
        <authorList>
            <person name="Uke A."/>
            <person name="Chhe C."/>
            <person name="Baramee S."/>
            <person name="Kosugi A."/>
        </authorList>
    </citation>
    <scope>NUCLEOTIDE SEQUENCE [LARGE SCALE GENOMIC DNA]</scope>
    <source>
        <strain evidence="8 9">LC2-13A</strain>
    </source>
</reference>
<comment type="caution">
    <text evidence="5">Lacks conserved residue(s) required for the propagation of feature annotation.</text>
</comment>
<evidence type="ECO:0000256" key="4">
    <source>
        <dbReference type="ARBA" id="ARBA00022840"/>
    </source>
</evidence>
<keyword evidence="4 5" id="KW-0067">ATP-binding</keyword>
<keyword evidence="1 5" id="KW-0547">Nucleotide-binding</keyword>
<evidence type="ECO:0000256" key="5">
    <source>
        <dbReference type="PROSITE-ProRule" id="PRU00560"/>
    </source>
</evidence>
<dbReference type="PANTHER" id="PTHR11070:SF48">
    <property type="entry name" value="ATP-DEPENDENT HELICASE_NUCLEASE SUBUNIT A"/>
    <property type="match status" value="1"/>
</dbReference>
<dbReference type="SUPFAM" id="SSF52540">
    <property type="entry name" value="P-loop containing nucleoside triphosphate hydrolases"/>
    <property type="match status" value="1"/>
</dbReference>
<dbReference type="Proteomes" id="UP000680304">
    <property type="component" value="Unassembled WGS sequence"/>
</dbReference>
<organism evidence="8 9">
    <name type="scientific">Paenibacillus cisolokensis</name>
    <dbReference type="NCBI Taxonomy" id="1658519"/>
    <lineage>
        <taxon>Bacteria</taxon>
        <taxon>Bacillati</taxon>
        <taxon>Bacillota</taxon>
        <taxon>Bacilli</taxon>
        <taxon>Bacillales</taxon>
        <taxon>Paenibacillaceae</taxon>
        <taxon>Paenibacillus</taxon>
    </lineage>
</organism>
<keyword evidence="9" id="KW-1185">Reference proteome</keyword>
<dbReference type="InterPro" id="IPR014016">
    <property type="entry name" value="UvrD-like_ATP-bd"/>
</dbReference>
<accession>A0ABQ4NG49</accession>
<keyword evidence="3 5" id="KW-0347">Helicase</keyword>
<gene>
    <name evidence="8" type="ORF">PACILC2_54870</name>
</gene>
<evidence type="ECO:0000256" key="1">
    <source>
        <dbReference type="ARBA" id="ARBA00022741"/>
    </source>
</evidence>
<evidence type="ECO:0000256" key="3">
    <source>
        <dbReference type="ARBA" id="ARBA00022806"/>
    </source>
</evidence>
<name>A0ABQ4NG49_9BACL</name>
<keyword evidence="2 5" id="KW-0378">Hydrolase</keyword>
<evidence type="ECO:0000256" key="6">
    <source>
        <dbReference type="SAM" id="MobiDB-lite"/>
    </source>
</evidence>